<name>A0A099P1D8_PICKU</name>
<dbReference type="HOGENOM" id="CLU_1454623_0_0_1"/>
<dbReference type="AlphaFoldDB" id="A0A099P1D8"/>
<organism evidence="2 3">
    <name type="scientific">Pichia kudriavzevii</name>
    <name type="common">Yeast</name>
    <name type="synonym">Issatchenkia orientalis</name>
    <dbReference type="NCBI Taxonomy" id="4909"/>
    <lineage>
        <taxon>Eukaryota</taxon>
        <taxon>Fungi</taxon>
        <taxon>Dikarya</taxon>
        <taxon>Ascomycota</taxon>
        <taxon>Saccharomycotina</taxon>
        <taxon>Pichiomycetes</taxon>
        <taxon>Pichiales</taxon>
        <taxon>Pichiaceae</taxon>
        <taxon>Pichia</taxon>
    </lineage>
</organism>
<evidence type="ECO:0000313" key="3">
    <source>
        <dbReference type="Proteomes" id="UP000029867"/>
    </source>
</evidence>
<comment type="caution">
    <text evidence="2">The sequence shown here is derived from an EMBL/GenBank/DDBJ whole genome shotgun (WGS) entry which is preliminary data.</text>
</comment>
<protein>
    <submittedName>
        <fullName evidence="2">Uncharacterized protein</fullName>
    </submittedName>
</protein>
<proteinExistence type="predicted"/>
<reference evidence="3" key="1">
    <citation type="journal article" date="2014" name="Microb. Cell Fact.">
        <title>Exploiting Issatchenkia orientalis SD108 for succinic acid production.</title>
        <authorList>
            <person name="Xiao H."/>
            <person name="Shao Z."/>
            <person name="Jiang Y."/>
            <person name="Dole S."/>
            <person name="Zhao H."/>
        </authorList>
    </citation>
    <scope>NUCLEOTIDE SEQUENCE [LARGE SCALE GENOMIC DNA]</scope>
    <source>
        <strain evidence="3">SD108</strain>
    </source>
</reference>
<dbReference type="EMBL" id="JQFK01000028">
    <property type="protein sequence ID" value="KGK37871.1"/>
    <property type="molecule type" value="Genomic_DNA"/>
</dbReference>
<dbReference type="VEuPathDB" id="FungiDB:C5L36_0D05850"/>
<feature type="region of interest" description="Disordered" evidence="1">
    <location>
        <begin position="77"/>
        <end position="108"/>
    </location>
</feature>
<dbReference type="Proteomes" id="UP000029867">
    <property type="component" value="Unassembled WGS sequence"/>
</dbReference>
<gene>
    <name evidence="2" type="ORF">JL09_g2974</name>
</gene>
<accession>A0A099P1D8</accession>
<feature type="compositionally biased region" description="Polar residues" evidence="1">
    <location>
        <begin position="84"/>
        <end position="96"/>
    </location>
</feature>
<evidence type="ECO:0000313" key="2">
    <source>
        <dbReference type="EMBL" id="KGK37871.1"/>
    </source>
</evidence>
<evidence type="ECO:0000256" key="1">
    <source>
        <dbReference type="SAM" id="MobiDB-lite"/>
    </source>
</evidence>
<sequence>MALHNYIYNKHPDNVLVDGKIARKHDPRPISIKVHGDQMQNSEIVQEEKLDNPIYITQRSSCESIRSTYEMELLNELDNDGDSSESNHASRAQSHGNGDHQNSHHPHLYIPSHALDETNVDDQFAVNEKTLPSTDSLLVTTPIATKCAPPGGKVAPKAFKWVVIDGKKRKLRSRVKSSTTRPKSPK</sequence>